<name>A0A5B7FTT5_PORTR</name>
<dbReference type="Proteomes" id="UP000324222">
    <property type="component" value="Unassembled WGS sequence"/>
</dbReference>
<comment type="caution">
    <text evidence="1">The sequence shown here is derived from an EMBL/GenBank/DDBJ whole genome shotgun (WGS) entry which is preliminary data.</text>
</comment>
<dbReference type="EMBL" id="VSRR010008246">
    <property type="protein sequence ID" value="MPC48363.1"/>
    <property type="molecule type" value="Genomic_DNA"/>
</dbReference>
<keyword evidence="2" id="KW-1185">Reference proteome</keyword>
<gene>
    <name evidence="1" type="ORF">E2C01_042133</name>
</gene>
<protein>
    <submittedName>
        <fullName evidence="1">Uncharacterized protein</fullName>
    </submittedName>
</protein>
<dbReference type="AlphaFoldDB" id="A0A5B7FTT5"/>
<reference evidence="1 2" key="1">
    <citation type="submission" date="2019-05" db="EMBL/GenBank/DDBJ databases">
        <title>Another draft genome of Portunus trituberculatus and its Hox gene families provides insights of decapod evolution.</title>
        <authorList>
            <person name="Jeong J.-H."/>
            <person name="Song I."/>
            <person name="Kim S."/>
            <person name="Choi T."/>
            <person name="Kim D."/>
            <person name="Ryu S."/>
            <person name="Kim W."/>
        </authorList>
    </citation>
    <scope>NUCLEOTIDE SEQUENCE [LARGE SCALE GENOMIC DNA]</scope>
    <source>
        <tissue evidence="1">Muscle</tissue>
    </source>
</reference>
<proteinExistence type="predicted"/>
<evidence type="ECO:0000313" key="2">
    <source>
        <dbReference type="Proteomes" id="UP000324222"/>
    </source>
</evidence>
<evidence type="ECO:0000313" key="1">
    <source>
        <dbReference type="EMBL" id="MPC48363.1"/>
    </source>
</evidence>
<accession>A0A5B7FTT5</accession>
<organism evidence="1 2">
    <name type="scientific">Portunus trituberculatus</name>
    <name type="common">Swimming crab</name>
    <name type="synonym">Neptunus trituberculatus</name>
    <dbReference type="NCBI Taxonomy" id="210409"/>
    <lineage>
        <taxon>Eukaryota</taxon>
        <taxon>Metazoa</taxon>
        <taxon>Ecdysozoa</taxon>
        <taxon>Arthropoda</taxon>
        <taxon>Crustacea</taxon>
        <taxon>Multicrustacea</taxon>
        <taxon>Malacostraca</taxon>
        <taxon>Eumalacostraca</taxon>
        <taxon>Eucarida</taxon>
        <taxon>Decapoda</taxon>
        <taxon>Pleocyemata</taxon>
        <taxon>Brachyura</taxon>
        <taxon>Eubrachyura</taxon>
        <taxon>Portunoidea</taxon>
        <taxon>Portunidae</taxon>
        <taxon>Portuninae</taxon>
        <taxon>Portunus</taxon>
    </lineage>
</organism>
<sequence length="67" mass="7386">MERTGDASVDTAISVLRGTVRPASEEFHAAIRELLINAEYGSHHQRHLCIDEALVYTSVQTASFCNP</sequence>